<accession>A0ABR3CZ07</accession>
<proteinExistence type="predicted"/>
<gene>
    <name evidence="3" type="ORF">QR685DRAFT_538374</name>
</gene>
<dbReference type="PANTHER" id="PTHR31811">
    <property type="entry name" value="TRNA A64-2'-O-RIBOSYLPHOSPHATE TRANSFERASE"/>
    <property type="match status" value="1"/>
</dbReference>
<name>A0ABR3CZ07_NEUIN</name>
<dbReference type="InterPro" id="IPR029021">
    <property type="entry name" value="Prot-tyrosine_phosphatase-like"/>
</dbReference>
<keyword evidence="3" id="KW-0808">Transferase</keyword>
<sequence>MMPAPTLADIVFSEQANHNFSKILGDLKKSNLSITNRLKSIQHDAAFVQEVADVLGLPLVANERCGSWYIDPQLKRSSAYFKSTDGHTGQWKFSTRRLNFHLLEVIGQNDGCIIVDSTRRGKRMPDALSKTIPIWCTVLNQALFPSHPQSHTLHVPPTVVSSSEHSQMASRLPFFLSSLLALEPDIPSLRQHIQKPLRPLWVTPDDELTPEMVDEIKVSFHPVVCCISSRRVVGTEMSEEGYIQGAGDDTENWAHGLTAPLFWANQRQLLGTPEGDLPGLIEMLVANSEAGGQAVGELKRVAPRLLVGALSAEEKALTSSSQENICVVSLVPKTTEKETWEKSKRHMEVGLGKSKTASRFLREALPSICDFVSRFLQECADADAEMGTGTGKDANKEIVLLCESGRDLSVGVALALYCWCFVDSAGTIRTATDQGQNHNKASIRVKLGHIMTAFPDANPSRSTLQSVNSFLMDWRN</sequence>
<dbReference type="Gene3D" id="3.90.190.10">
    <property type="entry name" value="Protein tyrosine phosphatase superfamily"/>
    <property type="match status" value="1"/>
</dbReference>
<dbReference type="EMBL" id="JAVLET010000016">
    <property type="protein sequence ID" value="KAL0465667.1"/>
    <property type="molecule type" value="Genomic_DNA"/>
</dbReference>
<keyword evidence="4" id="KW-1185">Reference proteome</keyword>
<evidence type="ECO:0000313" key="4">
    <source>
        <dbReference type="Proteomes" id="UP001451303"/>
    </source>
</evidence>
<dbReference type="GO" id="GO:0016740">
    <property type="term" value="F:transferase activity"/>
    <property type="evidence" value="ECO:0007669"/>
    <property type="project" value="UniProtKB-KW"/>
</dbReference>
<evidence type="ECO:0000259" key="2">
    <source>
        <dbReference type="Pfam" id="PF17184"/>
    </source>
</evidence>
<dbReference type="InterPro" id="IPR033449">
    <property type="entry name" value="Rit1_N"/>
</dbReference>
<protein>
    <submittedName>
        <fullName evidence="3">tRNA '-O-ribosylphosphate transferase</fullName>
    </submittedName>
</protein>
<dbReference type="Pfam" id="PF17184">
    <property type="entry name" value="Rit1_C"/>
    <property type="match status" value="1"/>
</dbReference>
<evidence type="ECO:0000313" key="3">
    <source>
        <dbReference type="EMBL" id="KAL0465667.1"/>
    </source>
</evidence>
<dbReference type="PANTHER" id="PTHR31811:SF0">
    <property type="entry name" value="TRNA A64-2'-O-RIBOSYLPHOSPHATE TRANSFERASE"/>
    <property type="match status" value="1"/>
</dbReference>
<comment type="caution">
    <text evidence="3">The sequence shown here is derived from an EMBL/GenBank/DDBJ whole genome shotgun (WGS) entry which is preliminary data.</text>
</comment>
<feature type="domain" description="Rit1 N-terminal" evidence="2">
    <location>
        <begin position="27"/>
        <end position="285"/>
    </location>
</feature>
<dbReference type="PIRSF" id="PIRSF007747">
    <property type="entry name" value="Ribosyl_Ptfrase"/>
    <property type="match status" value="1"/>
</dbReference>
<dbReference type="InterPro" id="IPR007306">
    <property type="entry name" value="Rit1"/>
</dbReference>
<dbReference type="Proteomes" id="UP001451303">
    <property type="component" value="Unassembled WGS sequence"/>
</dbReference>
<dbReference type="InterPro" id="IPR033421">
    <property type="entry name" value="Rit1_DUSP-like"/>
</dbReference>
<organism evidence="3 4">
    <name type="scientific">Neurospora intermedia</name>
    <dbReference type="NCBI Taxonomy" id="5142"/>
    <lineage>
        <taxon>Eukaryota</taxon>
        <taxon>Fungi</taxon>
        <taxon>Dikarya</taxon>
        <taxon>Ascomycota</taxon>
        <taxon>Pezizomycotina</taxon>
        <taxon>Sordariomycetes</taxon>
        <taxon>Sordariomycetidae</taxon>
        <taxon>Sordariales</taxon>
        <taxon>Sordariaceae</taxon>
        <taxon>Neurospora</taxon>
    </lineage>
</organism>
<feature type="domain" description="Rit1 DUSP-like" evidence="1">
    <location>
        <begin position="346"/>
        <end position="471"/>
    </location>
</feature>
<evidence type="ECO:0000259" key="1">
    <source>
        <dbReference type="Pfam" id="PF04179"/>
    </source>
</evidence>
<reference evidence="3 4" key="1">
    <citation type="submission" date="2023-09" db="EMBL/GenBank/DDBJ databases">
        <title>Multi-omics analysis of a traditional fermented food reveals byproduct-associated fungal strains for waste-to-food upcycling.</title>
        <authorList>
            <consortium name="Lawrence Berkeley National Laboratory"/>
            <person name="Rekdal V.M."/>
            <person name="Villalobos-Escobedo J.M."/>
            <person name="Rodriguez-Valeron N."/>
            <person name="Garcia M.O."/>
            <person name="Vasquez D.P."/>
            <person name="Damayanti I."/>
            <person name="Sorensen P.M."/>
            <person name="Baidoo E.E."/>
            <person name="De Carvalho A.C."/>
            <person name="Riley R."/>
            <person name="Lipzen A."/>
            <person name="He G."/>
            <person name="Yan M."/>
            <person name="Haridas S."/>
            <person name="Daum C."/>
            <person name="Yoshinaga Y."/>
            <person name="Ng V."/>
            <person name="Grigoriev I.V."/>
            <person name="Munk R."/>
            <person name="Nuraida L."/>
            <person name="Wijaya C.H."/>
            <person name="Morales P.-C."/>
            <person name="Keasling J.D."/>
        </authorList>
    </citation>
    <scope>NUCLEOTIDE SEQUENCE [LARGE SCALE GENOMIC DNA]</scope>
    <source>
        <strain evidence="3 4">FGSC 2613</strain>
    </source>
</reference>
<dbReference type="Pfam" id="PF04179">
    <property type="entry name" value="Init_tRNA_PT"/>
    <property type="match status" value="1"/>
</dbReference>